<dbReference type="AlphaFoldDB" id="A0A318D0T8"/>
<feature type="transmembrane region" description="Helical" evidence="8">
    <location>
        <begin position="216"/>
        <end position="236"/>
    </location>
</feature>
<dbReference type="Proteomes" id="UP000247689">
    <property type="component" value="Unassembled WGS sequence"/>
</dbReference>
<evidence type="ECO:0000256" key="1">
    <source>
        <dbReference type="ARBA" id="ARBA00004651"/>
    </source>
</evidence>
<keyword evidence="8" id="KW-0769">Symport</keyword>
<dbReference type="Gene3D" id="1.20.1740.10">
    <property type="entry name" value="Amino acid/polyamine transporter I"/>
    <property type="match status" value="1"/>
</dbReference>
<keyword evidence="4" id="KW-1003">Cell membrane</keyword>
<dbReference type="Pfam" id="PF01235">
    <property type="entry name" value="Na_Ala_symp"/>
    <property type="match status" value="1"/>
</dbReference>
<keyword evidence="8" id="KW-0997">Cell inner membrane</keyword>
<keyword evidence="3 8" id="KW-0813">Transport</keyword>
<organism evidence="9 10">
    <name type="scientific">Kangiella spongicola</name>
    <dbReference type="NCBI Taxonomy" id="796379"/>
    <lineage>
        <taxon>Bacteria</taxon>
        <taxon>Pseudomonadati</taxon>
        <taxon>Pseudomonadota</taxon>
        <taxon>Gammaproteobacteria</taxon>
        <taxon>Kangiellales</taxon>
        <taxon>Kangiellaceae</taxon>
        <taxon>Kangiella</taxon>
    </lineage>
</organism>
<gene>
    <name evidence="9" type="ORF">DL796_10940</name>
</gene>
<comment type="similarity">
    <text evidence="2 8">Belongs to the alanine or glycine:cation symporter (AGCS) (TC 2.A.25) family.</text>
</comment>
<dbReference type="PROSITE" id="PS00873">
    <property type="entry name" value="NA_ALANINE_SYMP"/>
    <property type="match status" value="1"/>
</dbReference>
<feature type="transmembrane region" description="Helical" evidence="8">
    <location>
        <begin position="524"/>
        <end position="545"/>
    </location>
</feature>
<evidence type="ECO:0000256" key="8">
    <source>
        <dbReference type="RuleBase" id="RU363064"/>
    </source>
</evidence>
<feature type="transmembrane region" description="Helical" evidence="8">
    <location>
        <begin position="23"/>
        <end position="48"/>
    </location>
</feature>
<feature type="transmembrane region" description="Helical" evidence="8">
    <location>
        <begin position="148"/>
        <end position="165"/>
    </location>
</feature>
<comment type="subcellular location">
    <subcellularLocation>
        <location evidence="8">Cell inner membrane</location>
        <topology evidence="8">Multi-pass membrane protein</topology>
    </subcellularLocation>
    <subcellularLocation>
        <location evidence="1">Cell membrane</location>
        <topology evidence="1">Multi-pass membrane protein</topology>
    </subcellularLocation>
</comment>
<proteinExistence type="inferred from homology"/>
<dbReference type="PANTHER" id="PTHR30330:SF3">
    <property type="entry name" value="TRANSCRIPTIONAL REGULATOR, LRP FAMILY"/>
    <property type="match status" value="1"/>
</dbReference>
<protein>
    <submittedName>
        <fullName evidence="9">Sodium:alanine symporter family protein</fullName>
    </submittedName>
</protein>
<feature type="transmembrane region" description="Helical" evidence="8">
    <location>
        <begin position="185"/>
        <end position="204"/>
    </location>
</feature>
<dbReference type="OrthoDB" id="9806926at2"/>
<dbReference type="GO" id="GO:0005283">
    <property type="term" value="F:amino acid:sodium symporter activity"/>
    <property type="evidence" value="ECO:0007669"/>
    <property type="project" value="InterPro"/>
</dbReference>
<evidence type="ECO:0000256" key="3">
    <source>
        <dbReference type="ARBA" id="ARBA00022448"/>
    </source>
</evidence>
<dbReference type="PRINTS" id="PR00175">
    <property type="entry name" value="NAALASMPORT"/>
</dbReference>
<dbReference type="EMBL" id="QICH01000003">
    <property type="protein sequence ID" value="PXF62826.1"/>
    <property type="molecule type" value="Genomic_DNA"/>
</dbReference>
<keyword evidence="6 8" id="KW-1133">Transmembrane helix</keyword>
<accession>A0A318D0T8</accession>
<evidence type="ECO:0000256" key="5">
    <source>
        <dbReference type="ARBA" id="ARBA00022692"/>
    </source>
</evidence>
<feature type="transmembrane region" description="Helical" evidence="8">
    <location>
        <begin position="467"/>
        <end position="488"/>
    </location>
</feature>
<feature type="transmembrane region" description="Helical" evidence="8">
    <location>
        <begin position="242"/>
        <end position="268"/>
    </location>
</feature>
<feature type="transmembrane region" description="Helical" evidence="8">
    <location>
        <begin position="311"/>
        <end position="331"/>
    </location>
</feature>
<reference evidence="9 10" key="1">
    <citation type="submission" date="2018-05" db="EMBL/GenBank/DDBJ databases">
        <title>Kangiella spongicola genome sequence.</title>
        <authorList>
            <person name="Maclea K.S."/>
            <person name="Goen A.E."/>
            <person name="Kelley C."/>
            <person name="Underriner A."/>
            <person name="Silverwood T."/>
            <person name="Trachtenberg A.M."/>
        </authorList>
    </citation>
    <scope>NUCLEOTIDE SEQUENCE [LARGE SCALE GENOMIC DNA]</scope>
    <source>
        <strain evidence="9 10">ATCC BAA-2076</strain>
    </source>
</reference>
<evidence type="ECO:0000313" key="10">
    <source>
        <dbReference type="Proteomes" id="UP000247689"/>
    </source>
</evidence>
<name>A0A318D0T8_9GAMM</name>
<evidence type="ECO:0000313" key="9">
    <source>
        <dbReference type="EMBL" id="PXF62826.1"/>
    </source>
</evidence>
<evidence type="ECO:0000256" key="4">
    <source>
        <dbReference type="ARBA" id="ARBA00022475"/>
    </source>
</evidence>
<keyword evidence="10" id="KW-1185">Reference proteome</keyword>
<evidence type="ECO:0000256" key="7">
    <source>
        <dbReference type="ARBA" id="ARBA00023136"/>
    </source>
</evidence>
<dbReference type="InterPro" id="IPR001463">
    <property type="entry name" value="Na/Ala_symport"/>
</dbReference>
<sequence length="566" mass="61586">MDIIETIKSGLDYLDGFLGSADYFPFLLIGVGLFFTIYLGLPQVRYFGQAVRIVKGKYSKSSDPGDTSHFAALSTALSGTVGTGNIGGVALAIFMGGPAAIFWMWVTAFLGMTTKFVEVTLSHKYREKTEDGTMAGGPMYYMEKKLNMKWLAVIFALATIISSFGTGNMPQINNIAQVMNDTFLIPNWITGVVLAILLAMVIIGGIKRIAKVAERVVPFMAVLYVIGALLVIIYNYQNIVPSFSAIIGSVFSGSAAVGGFLGASFAYAMQRGVNRGLFSNEAGQGSAAIAHSAAKGKEPASEGMVSLLEPFIDTLIICTLTALVILSSGVWKDKHQNTFDRNDMIFVAGEYSDSSESDVKQLQIFLDRKTEKTSEVKRFNGSISIQDGVAISDGFTLINARSIAEDVTYHQYEDESLKSTPITGELTVKDGRLENPEIVVEGKSLLHSASLTAEAFTRGFLGENGKYIVSLGLLLFAFTTAIAWSYYGDRAVTYLFGSKGVHVYRVFYVAMFALAAVVDTTVVWALANVAIVMMTIPNLIGIMLLHKDMKKTVKDYWSDFRKENPK</sequence>
<keyword evidence="5 8" id="KW-0812">Transmembrane</keyword>
<dbReference type="PANTHER" id="PTHR30330">
    <property type="entry name" value="AGSS FAMILY TRANSPORTER, SODIUM-ALANINE"/>
    <property type="match status" value="1"/>
</dbReference>
<dbReference type="NCBIfam" id="TIGR00835">
    <property type="entry name" value="agcS"/>
    <property type="match status" value="1"/>
</dbReference>
<keyword evidence="7 8" id="KW-0472">Membrane</keyword>
<evidence type="ECO:0000256" key="2">
    <source>
        <dbReference type="ARBA" id="ARBA00009261"/>
    </source>
</evidence>
<dbReference type="GO" id="GO:0005886">
    <property type="term" value="C:plasma membrane"/>
    <property type="evidence" value="ECO:0007669"/>
    <property type="project" value="UniProtKB-SubCell"/>
</dbReference>
<evidence type="ECO:0000256" key="6">
    <source>
        <dbReference type="ARBA" id="ARBA00022989"/>
    </source>
</evidence>
<feature type="transmembrane region" description="Helical" evidence="8">
    <location>
        <begin position="500"/>
        <end position="518"/>
    </location>
</feature>
<comment type="caution">
    <text evidence="9">The sequence shown here is derived from an EMBL/GenBank/DDBJ whole genome shotgun (WGS) entry which is preliminary data.</text>
</comment>